<dbReference type="EMBL" id="HBDX01008328">
    <property type="protein sequence ID" value="CAD8226406.1"/>
    <property type="molecule type" value="Transcribed_RNA"/>
</dbReference>
<dbReference type="PANTHER" id="PTHR22642">
    <property type="entry name" value="IMIDAZOLONEPROPIONASE"/>
    <property type="match status" value="1"/>
</dbReference>
<sequence length="594" mass="63224">MRWTPRDVAFALAIASALLAIAWPAFEARFSACPLGYGAKTTGPARARHHSTDAERDADVTTFANCAVGDAGAIKDITVSRHGRIIAVEDVPSTRFGVVLDCGGRALRSGFVDAHAHVVTGGFALDALDLRGVRSKEEFIETLARAIDAGKEKWVLGHGWDETSWGGETPSNAWTRGDERFVGAKVWVTRTCGHVGFASEAALEIAKITGAKTVIAGGIVELDDEGAPTGILKELATAAMSNAVPKRSRSERDEAFKRAFEYLLSKGITTVGDFGDIESLVAGADGYAQLWEDFETLERWDAVGDLPIRITSYMPLGDWASVQSHVAWNGGWTRENETAASRVRLGGVKAFLDGSLGGRTAAMMAPYLDDGSTSGHLMYPRGKREKILRKQATLADAAGLQIAVHAIGDAAVEQALELLASIEAANGERSLRRFRIEHSQHLTAPIDGQPKRFKRLGAVASVQPAQIALDERSAGEKLGEERASRYYALRTFLENGVPLAGGSDWPIVSADVFAGMRAAVERGDGHESQSLTAEEATTMFTRGGAHALTLDGLVGTMAPGAFADFIILDSSSDSDIVATYVGGKCVHGRCLNGA</sequence>
<evidence type="ECO:0000313" key="2">
    <source>
        <dbReference type="EMBL" id="CAD8226406.1"/>
    </source>
</evidence>
<dbReference type="InterPro" id="IPR013108">
    <property type="entry name" value="Amidohydro_3"/>
</dbReference>
<evidence type="ECO:0000259" key="1">
    <source>
        <dbReference type="Pfam" id="PF07969"/>
    </source>
</evidence>
<reference evidence="2" key="1">
    <citation type="submission" date="2021-01" db="EMBL/GenBank/DDBJ databases">
        <authorList>
            <person name="Corre E."/>
            <person name="Pelletier E."/>
            <person name="Niang G."/>
            <person name="Scheremetjew M."/>
            <person name="Finn R."/>
            <person name="Kale V."/>
            <person name="Holt S."/>
            <person name="Cochrane G."/>
            <person name="Meng A."/>
            <person name="Brown T."/>
            <person name="Cohen L."/>
        </authorList>
    </citation>
    <scope>NUCLEOTIDE SEQUENCE</scope>
    <source>
        <strain evidence="2">Clade-A-BCC118000</strain>
    </source>
</reference>
<feature type="domain" description="Amidohydrolase 3" evidence="1">
    <location>
        <begin position="99"/>
        <end position="587"/>
    </location>
</feature>
<dbReference type="PANTHER" id="PTHR22642:SF2">
    <property type="entry name" value="PROTEIN LONG AFTER FAR-RED 3"/>
    <property type="match status" value="1"/>
</dbReference>
<proteinExistence type="predicted"/>
<dbReference type="InterPro" id="IPR032466">
    <property type="entry name" value="Metal_Hydrolase"/>
</dbReference>
<dbReference type="Gene3D" id="2.30.40.10">
    <property type="entry name" value="Urease, subunit C, domain 1"/>
    <property type="match status" value="1"/>
</dbReference>
<dbReference type="AlphaFoldDB" id="A0A7R9T697"/>
<name>A0A7R9T697_9CHLO</name>
<dbReference type="SUPFAM" id="SSF51338">
    <property type="entry name" value="Composite domain of metallo-dependent hydrolases"/>
    <property type="match status" value="1"/>
</dbReference>
<dbReference type="InterPro" id="IPR011059">
    <property type="entry name" value="Metal-dep_hydrolase_composite"/>
</dbReference>
<dbReference type="Gene3D" id="3.10.310.70">
    <property type="match status" value="1"/>
</dbReference>
<gene>
    <name evidence="2" type="ORF">OLUC0939_LOCUS7147</name>
</gene>
<dbReference type="Gene3D" id="3.20.20.140">
    <property type="entry name" value="Metal-dependent hydrolases"/>
    <property type="match status" value="1"/>
</dbReference>
<dbReference type="InterPro" id="IPR033932">
    <property type="entry name" value="YtcJ-like"/>
</dbReference>
<dbReference type="GO" id="GO:0016810">
    <property type="term" value="F:hydrolase activity, acting on carbon-nitrogen (but not peptide) bonds"/>
    <property type="evidence" value="ECO:0007669"/>
    <property type="project" value="InterPro"/>
</dbReference>
<protein>
    <recommendedName>
        <fullName evidence="1">Amidohydrolase 3 domain-containing protein</fullName>
    </recommendedName>
</protein>
<dbReference type="SUPFAM" id="SSF51556">
    <property type="entry name" value="Metallo-dependent hydrolases"/>
    <property type="match status" value="1"/>
</dbReference>
<organism evidence="2">
    <name type="scientific">Ostreococcus sp. 'lucimarinus'</name>
    <dbReference type="NCBI Taxonomy" id="242159"/>
    <lineage>
        <taxon>Eukaryota</taxon>
        <taxon>Viridiplantae</taxon>
        <taxon>Chlorophyta</taxon>
        <taxon>Mamiellophyceae</taxon>
        <taxon>Mamiellales</taxon>
        <taxon>Bathycoccaceae</taxon>
        <taxon>Ostreococcus</taxon>
    </lineage>
</organism>
<dbReference type="Pfam" id="PF07969">
    <property type="entry name" value="Amidohydro_3"/>
    <property type="match status" value="1"/>
</dbReference>
<dbReference type="CDD" id="cd01300">
    <property type="entry name" value="YtcJ_like"/>
    <property type="match status" value="1"/>
</dbReference>
<accession>A0A7R9T697</accession>